<keyword evidence="3" id="KW-1185">Reference proteome</keyword>
<sequence length="245" mass="26878" precursor="true">MRIQSVILLVLLGFTMSSLHAQKQVNIPGFGTLPVTKSGDNYQVTLYNYGTFDFRGTLNPFDLETSVTVDQLKKFPGYEVMSNLGLKDIKLKVSSAGLFVGAKADTDKNLKVLFDFFNIKAPYVIINSKISKSSFALEGILDFSREPVVAEVIPPAGTELHVEKLSMLAGAGTDGANISVISELHMKPTKWDPALKTKFELAYNLRNQEITGSGSMMDTWADPFGLDKHLKKNSILFTNTAVSFG</sequence>
<dbReference type="KEGG" id="blq:L21SP5_03483"/>
<evidence type="ECO:0000313" key="3">
    <source>
        <dbReference type="Proteomes" id="UP000064893"/>
    </source>
</evidence>
<dbReference type="EMBL" id="CP013118">
    <property type="protein sequence ID" value="ALO17094.1"/>
    <property type="molecule type" value="Genomic_DNA"/>
</dbReference>
<evidence type="ECO:0000256" key="1">
    <source>
        <dbReference type="SAM" id="SignalP"/>
    </source>
</evidence>
<organism evidence="2 3">
    <name type="scientific">Salinivirga cyanobacteriivorans</name>
    <dbReference type="NCBI Taxonomy" id="1307839"/>
    <lineage>
        <taxon>Bacteria</taxon>
        <taxon>Pseudomonadati</taxon>
        <taxon>Bacteroidota</taxon>
        <taxon>Bacteroidia</taxon>
        <taxon>Bacteroidales</taxon>
        <taxon>Salinivirgaceae</taxon>
        <taxon>Salinivirga</taxon>
    </lineage>
</organism>
<dbReference type="STRING" id="1307839.L21SP5_03483"/>
<reference evidence="2 3" key="1">
    <citation type="submission" date="2015-11" db="EMBL/GenBank/DDBJ databases">
        <title>Description and complete genome sequence of a novel strain predominating in hypersaline microbial mats and representing a new family of the Bacteriodetes phylum.</title>
        <authorList>
            <person name="Spring S."/>
            <person name="Bunk B."/>
            <person name="Sproer C."/>
            <person name="Klenk H.-P."/>
        </authorList>
    </citation>
    <scope>NUCLEOTIDE SEQUENCE [LARGE SCALE GENOMIC DNA]</scope>
    <source>
        <strain evidence="2 3">L21-Spi-D4</strain>
    </source>
</reference>
<accession>A0A0S2I426</accession>
<feature type="signal peptide" evidence="1">
    <location>
        <begin position="1"/>
        <end position="21"/>
    </location>
</feature>
<proteinExistence type="predicted"/>
<dbReference type="Proteomes" id="UP000064893">
    <property type="component" value="Chromosome"/>
</dbReference>
<name>A0A0S2I426_9BACT</name>
<dbReference type="RefSeq" id="WP_057954416.1">
    <property type="nucleotide sequence ID" value="NZ_CP013118.1"/>
</dbReference>
<protein>
    <submittedName>
        <fullName evidence="2">Uncharacterized protein</fullName>
    </submittedName>
</protein>
<evidence type="ECO:0000313" key="2">
    <source>
        <dbReference type="EMBL" id="ALO17094.1"/>
    </source>
</evidence>
<keyword evidence="1" id="KW-0732">Signal</keyword>
<gene>
    <name evidence="2" type="ORF">L21SP5_03483</name>
</gene>
<feature type="chain" id="PRO_5006599559" evidence="1">
    <location>
        <begin position="22"/>
        <end position="245"/>
    </location>
</feature>
<dbReference type="AlphaFoldDB" id="A0A0S2I426"/>